<evidence type="ECO:0000256" key="2">
    <source>
        <dbReference type="ARBA" id="ARBA00022801"/>
    </source>
</evidence>
<dbReference type="PROSITE" id="PS00758">
    <property type="entry name" value="ARGE_DAPE_CPG2_1"/>
    <property type="match status" value="1"/>
</dbReference>
<dbReference type="PANTHER" id="PTHR32494">
    <property type="entry name" value="ALLANTOATE DEIMINASE-RELATED"/>
    <property type="match status" value="1"/>
</dbReference>
<evidence type="ECO:0000256" key="3">
    <source>
        <dbReference type="PIRSR" id="PIRSR001235-1"/>
    </source>
</evidence>
<evidence type="ECO:0000313" key="6">
    <source>
        <dbReference type="EMBL" id="TCV86551.1"/>
    </source>
</evidence>
<dbReference type="InterPro" id="IPR001261">
    <property type="entry name" value="ArgE/DapE_CS"/>
</dbReference>
<feature type="binding site" evidence="4">
    <location>
        <position position="285"/>
    </location>
    <ligand>
        <name>allantoate</name>
        <dbReference type="ChEBI" id="CHEBI:17536"/>
    </ligand>
</feature>
<feature type="binding site" evidence="3">
    <location>
        <position position="200"/>
    </location>
    <ligand>
        <name>Zn(2+)</name>
        <dbReference type="ChEBI" id="CHEBI:29105"/>
        <label>1</label>
    </ligand>
</feature>
<dbReference type="Gene3D" id="3.40.630.10">
    <property type="entry name" value="Zn peptidases"/>
    <property type="match status" value="1"/>
</dbReference>
<gene>
    <name evidence="6" type="ORF">EDC16_106108</name>
    <name evidence="7" type="ORF">FHQ21_00895</name>
</gene>
<evidence type="ECO:0000256" key="4">
    <source>
        <dbReference type="PIRSR" id="PIRSR001235-2"/>
    </source>
</evidence>
<dbReference type="RefSeq" id="WP_132967105.1">
    <property type="nucleotide sequence ID" value="NZ_LEKL01000030.1"/>
</dbReference>
<feature type="binding site" evidence="3">
    <location>
        <position position="392"/>
    </location>
    <ligand>
        <name>Zn(2+)</name>
        <dbReference type="ChEBI" id="CHEBI:29105"/>
        <label>2</label>
    </ligand>
</feature>
<dbReference type="InterPro" id="IPR002933">
    <property type="entry name" value="Peptidase_M20"/>
</dbReference>
<keyword evidence="9" id="KW-1185">Reference proteome</keyword>
<evidence type="ECO:0000259" key="5">
    <source>
        <dbReference type="Pfam" id="PF07687"/>
    </source>
</evidence>
<evidence type="ECO:0000256" key="1">
    <source>
        <dbReference type="ARBA" id="ARBA00006153"/>
    </source>
</evidence>
<keyword evidence="3" id="KW-0479">Metal-binding</keyword>
<dbReference type="GO" id="GO:0016813">
    <property type="term" value="F:hydrolase activity, acting on carbon-nitrogen (but not peptide) bonds, in linear amidines"/>
    <property type="evidence" value="ECO:0007669"/>
    <property type="project" value="InterPro"/>
</dbReference>
<dbReference type="Pfam" id="PF07687">
    <property type="entry name" value="M20_dimer"/>
    <property type="match status" value="1"/>
</dbReference>
<dbReference type="PANTHER" id="PTHR32494:SF5">
    <property type="entry name" value="ALLANTOATE AMIDOHYDROLASE"/>
    <property type="match status" value="1"/>
</dbReference>
<dbReference type="AlphaFoldDB" id="A0A4R3Y550"/>
<comment type="caution">
    <text evidence="6">The sequence shown here is derived from an EMBL/GenBank/DDBJ whole genome shotgun (WGS) entry which is preliminary data.</text>
</comment>
<evidence type="ECO:0000313" key="8">
    <source>
        <dbReference type="Proteomes" id="UP000294619"/>
    </source>
</evidence>
<organism evidence="6 8">
    <name type="scientific">Testudinibacter aquarius</name>
    <dbReference type="NCBI Taxonomy" id="1524974"/>
    <lineage>
        <taxon>Bacteria</taxon>
        <taxon>Pseudomonadati</taxon>
        <taxon>Pseudomonadota</taxon>
        <taxon>Gammaproteobacteria</taxon>
        <taxon>Pasteurellales</taxon>
        <taxon>Pasteurellaceae</taxon>
        <taxon>Testudinibacter</taxon>
    </lineage>
</organism>
<dbReference type="InterPro" id="IPR036264">
    <property type="entry name" value="Bact_exopeptidase_dim_dom"/>
</dbReference>
<accession>A0A4R3Y550</accession>
<name>A0A4R3Y550_9PAST</name>
<keyword evidence="3" id="KW-0862">Zinc</keyword>
<dbReference type="Proteomes" id="UP000305526">
    <property type="component" value="Unassembled WGS sequence"/>
</dbReference>
<dbReference type="Proteomes" id="UP000294619">
    <property type="component" value="Unassembled WGS sequence"/>
</dbReference>
<dbReference type="InterPro" id="IPR011650">
    <property type="entry name" value="Peptidase_M20_dimer"/>
</dbReference>
<dbReference type="SUPFAM" id="SSF53187">
    <property type="entry name" value="Zn-dependent exopeptidases"/>
    <property type="match status" value="1"/>
</dbReference>
<dbReference type="PIRSF" id="PIRSF001235">
    <property type="entry name" value="Amidase_carbamoylase"/>
    <property type="match status" value="1"/>
</dbReference>
<dbReference type="EMBL" id="SMCP01000006">
    <property type="protein sequence ID" value="TCV86551.1"/>
    <property type="molecule type" value="Genomic_DNA"/>
</dbReference>
<dbReference type="NCBIfam" id="TIGR01879">
    <property type="entry name" value="hydantase"/>
    <property type="match status" value="1"/>
</dbReference>
<dbReference type="GO" id="GO:0046872">
    <property type="term" value="F:metal ion binding"/>
    <property type="evidence" value="ECO:0007669"/>
    <property type="project" value="UniProtKB-KW"/>
</dbReference>
<feature type="binding site" evidence="3">
    <location>
        <position position="100"/>
    </location>
    <ligand>
        <name>Zn(2+)</name>
        <dbReference type="ChEBI" id="CHEBI:29105"/>
        <label>1</label>
    </ligand>
</feature>
<feature type="binding site" evidence="3">
    <location>
        <position position="100"/>
    </location>
    <ligand>
        <name>Zn(2+)</name>
        <dbReference type="ChEBI" id="CHEBI:29105"/>
        <label>2</label>
    </ligand>
</feature>
<reference evidence="6 8" key="1">
    <citation type="submission" date="2019-03" db="EMBL/GenBank/DDBJ databases">
        <title>Genomic Encyclopedia of Type Strains, Phase IV (KMG-IV): sequencing the most valuable type-strain genomes for metagenomic binning, comparative biology and taxonomic classification.</title>
        <authorList>
            <person name="Goeker M."/>
        </authorList>
    </citation>
    <scope>NUCLEOTIDE SEQUENCE [LARGE SCALE GENOMIC DNA]</scope>
    <source>
        <strain evidence="6 8">DSM 28140</strain>
    </source>
</reference>
<comment type="cofactor">
    <cofactor evidence="3">
        <name>Zn(2+)</name>
        <dbReference type="ChEBI" id="CHEBI:29105"/>
    </cofactor>
    <text evidence="3">Binds 2 Zn(2+) ions per subunit.</text>
</comment>
<dbReference type="Pfam" id="PF01546">
    <property type="entry name" value="Peptidase_M20"/>
    <property type="match status" value="1"/>
</dbReference>
<dbReference type="EMBL" id="VDGV01000006">
    <property type="protein sequence ID" value="TNG93565.1"/>
    <property type="molecule type" value="Genomic_DNA"/>
</dbReference>
<feature type="binding site" evidence="4">
    <location>
        <position position="225"/>
    </location>
    <ligand>
        <name>allantoate</name>
        <dbReference type="ChEBI" id="CHEBI:17536"/>
    </ligand>
</feature>
<feature type="domain" description="Peptidase M20 dimerisation" evidence="5">
    <location>
        <begin position="226"/>
        <end position="319"/>
    </location>
</feature>
<reference evidence="7 9" key="2">
    <citation type="submission" date="2019-05" db="EMBL/GenBank/DDBJ databases">
        <title>Pasteurellaceae isolates from reptiles.</title>
        <authorList>
            <person name="Bojesen A.M."/>
            <person name="Lund E."/>
        </authorList>
    </citation>
    <scope>NUCLEOTIDE SEQUENCE [LARGE SCALE GENOMIC DNA]</scope>
    <source>
        <strain evidence="7 9">ELNT2x</strain>
    </source>
</reference>
<feature type="binding site" evidence="3">
    <location>
        <position position="89"/>
    </location>
    <ligand>
        <name>Zn(2+)</name>
        <dbReference type="ChEBI" id="CHEBI:29105"/>
        <label>1</label>
    </ligand>
</feature>
<feature type="binding site" evidence="3">
    <location>
        <position position="135"/>
    </location>
    <ligand>
        <name>Zn(2+)</name>
        <dbReference type="ChEBI" id="CHEBI:29105"/>
        <label>2</label>
    </ligand>
</feature>
<evidence type="ECO:0000313" key="9">
    <source>
        <dbReference type="Proteomes" id="UP000305526"/>
    </source>
</evidence>
<dbReference type="NCBIfam" id="NF006771">
    <property type="entry name" value="PRK09290.1-5"/>
    <property type="match status" value="1"/>
</dbReference>
<dbReference type="InterPro" id="IPR010158">
    <property type="entry name" value="Amidase_Cbmase"/>
</dbReference>
<sequence length="421" mass="45981">MQPITTPVISQTINMPRIKALINHLATISSSPHELTRLAFSSEDLAARNYVLEICRQYPLKVRIDEIGNLIIRYDGTQNDLPAVAFGSHIDTVVNAGKFDGPLGTIAGLEILLQLCEQQQQTRYPLELIIFTCEESSRFNYATLGSKVMCGVSKQADLAHLQDKNGISLATALQQIGLDFQQVDQAKRSAAEFKCFFELHIEQGPRLENEQKTIGVVTGIAAPIRCIVKIQGQADHSGATAMNYRHDALLGGAELALELEQAAIRAGHATVATVGQLQVKPGVMNVVPGYCELLIDIRGTDITARESVFSALQQKIDKVSQQRGLQIELQLISRDQPIILNTDMVNTVEQAAVGLGYTYEIMPSGAGHDAMHMATLCPTGMIFVPSRQGISHNPLEHTDWQDVEAGIKVLQAVVLQQAELI</sequence>
<proteinExistence type="inferred from homology"/>
<dbReference type="CDD" id="cd03884">
    <property type="entry name" value="M20_bAS"/>
    <property type="match status" value="1"/>
</dbReference>
<dbReference type="Gene3D" id="3.30.70.360">
    <property type="match status" value="1"/>
</dbReference>
<evidence type="ECO:0000313" key="7">
    <source>
        <dbReference type="EMBL" id="TNG93565.1"/>
    </source>
</evidence>
<keyword evidence="2 6" id="KW-0378">Hydrolase</keyword>
<comment type="similarity">
    <text evidence="1">Belongs to the peptidase M20 family.</text>
</comment>
<dbReference type="SUPFAM" id="SSF55031">
    <property type="entry name" value="Bacterial exopeptidase dimerisation domain"/>
    <property type="match status" value="1"/>
</dbReference>
<feature type="binding site" evidence="4">
    <location>
        <position position="298"/>
    </location>
    <ligand>
        <name>allantoate</name>
        <dbReference type="ChEBI" id="CHEBI:17536"/>
    </ligand>
</feature>
<protein>
    <submittedName>
        <fullName evidence="6">N-carbamoyl-L-amino-acid hydrolase</fullName>
    </submittedName>
    <submittedName>
        <fullName evidence="7">Zn-dependent hydrolase</fullName>
    </submittedName>
</protein>